<dbReference type="AlphaFoldDB" id="A0AAW6F2R8"/>
<evidence type="ECO:0000313" key="1">
    <source>
        <dbReference type="EMBL" id="MDB9137442.1"/>
    </source>
</evidence>
<dbReference type="EMBL" id="JAQMPX010000020">
    <property type="protein sequence ID" value="MDB9137442.1"/>
    <property type="molecule type" value="Genomic_DNA"/>
</dbReference>
<name>A0AAW6F2R8_PARDI</name>
<protein>
    <recommendedName>
        <fullName evidence="3">Lipocalin-like domain-containing protein</fullName>
    </recommendedName>
</protein>
<comment type="caution">
    <text evidence="1">The sequence shown here is derived from an EMBL/GenBank/DDBJ whole genome shotgun (WGS) entry which is preliminary data.</text>
</comment>
<organism evidence="1 2">
    <name type="scientific">Parabacteroides distasonis</name>
    <dbReference type="NCBI Taxonomy" id="823"/>
    <lineage>
        <taxon>Bacteria</taxon>
        <taxon>Pseudomonadati</taxon>
        <taxon>Bacteroidota</taxon>
        <taxon>Bacteroidia</taxon>
        <taxon>Bacteroidales</taxon>
        <taxon>Tannerellaceae</taxon>
        <taxon>Parabacteroides</taxon>
    </lineage>
</organism>
<evidence type="ECO:0000313" key="2">
    <source>
        <dbReference type="Proteomes" id="UP001211522"/>
    </source>
</evidence>
<evidence type="ECO:0008006" key="3">
    <source>
        <dbReference type="Google" id="ProtNLM"/>
    </source>
</evidence>
<dbReference type="RefSeq" id="WP_272060125.1">
    <property type="nucleotide sequence ID" value="NZ_JAQMPX010000020.1"/>
</dbReference>
<reference evidence="1" key="1">
    <citation type="submission" date="2023-01" db="EMBL/GenBank/DDBJ databases">
        <title>Human gut microbiome strain richness.</title>
        <authorList>
            <person name="Chen-Liaw A."/>
        </authorList>
    </citation>
    <scope>NUCLEOTIDE SEQUENCE</scope>
    <source>
        <strain evidence="1">D35st1_E5_D35t1_190705</strain>
    </source>
</reference>
<proteinExistence type="predicted"/>
<sequence length="170" mass="19278">MRFFVFKNLWFAIAILFALSTMIIPLTSCSNNDADIDDNATFFGQWEANPHFVGVKSIYADFCSSVVYDFSSRTKAKFLVRMKQTIGSYETGHWYTAHDEHLLKVTETSKTTGTFVLMFEDGELASGTINYSIKGKEMILTWEDEDEGKQIITFKAISGIKSEGILDLDY</sequence>
<accession>A0AAW6F2R8</accession>
<gene>
    <name evidence="1" type="ORF">PN612_02830</name>
</gene>
<dbReference type="Proteomes" id="UP001211522">
    <property type="component" value="Unassembled WGS sequence"/>
</dbReference>